<reference evidence="2" key="1">
    <citation type="journal article" date="2023" name="Front. Plant Sci.">
        <title>Chromosomal-level genome assembly of Melastoma candidum provides insights into trichome evolution.</title>
        <authorList>
            <person name="Zhong Y."/>
            <person name="Wu W."/>
            <person name="Sun C."/>
            <person name="Zou P."/>
            <person name="Liu Y."/>
            <person name="Dai S."/>
            <person name="Zhou R."/>
        </authorList>
    </citation>
    <scope>NUCLEOTIDE SEQUENCE [LARGE SCALE GENOMIC DNA]</scope>
</reference>
<name>A0ACB9LII9_9MYRT</name>
<dbReference type="Proteomes" id="UP001057402">
    <property type="component" value="Chromosome 11"/>
</dbReference>
<keyword evidence="2" id="KW-1185">Reference proteome</keyword>
<sequence length="194" mass="21047">MENGCGMLEDVERLPPESGAVGVTATEKTNNWLTSAVSLPKMFAGVQKVDMVGLSLRRSCWCQRGSSLTEDGSAIIACRGGDEGNAAVDGSCRKGGCSFYSSFQWRRSRIMGFWALASGERIFVPSVLSFCPISLLLQIRLNLRETVLGRGAESVTGARRNLSCRHKGGTHCRCCIVGEWQGTSTSQDEFHHHG</sequence>
<accession>A0ACB9LII9</accession>
<comment type="caution">
    <text evidence="1">The sequence shown here is derived from an EMBL/GenBank/DDBJ whole genome shotgun (WGS) entry which is preliminary data.</text>
</comment>
<evidence type="ECO:0000313" key="1">
    <source>
        <dbReference type="EMBL" id="KAI4310504.1"/>
    </source>
</evidence>
<organism evidence="1 2">
    <name type="scientific">Melastoma candidum</name>
    <dbReference type="NCBI Taxonomy" id="119954"/>
    <lineage>
        <taxon>Eukaryota</taxon>
        <taxon>Viridiplantae</taxon>
        <taxon>Streptophyta</taxon>
        <taxon>Embryophyta</taxon>
        <taxon>Tracheophyta</taxon>
        <taxon>Spermatophyta</taxon>
        <taxon>Magnoliopsida</taxon>
        <taxon>eudicotyledons</taxon>
        <taxon>Gunneridae</taxon>
        <taxon>Pentapetalae</taxon>
        <taxon>rosids</taxon>
        <taxon>malvids</taxon>
        <taxon>Myrtales</taxon>
        <taxon>Melastomataceae</taxon>
        <taxon>Melastomatoideae</taxon>
        <taxon>Melastomateae</taxon>
        <taxon>Melastoma</taxon>
    </lineage>
</organism>
<evidence type="ECO:0000313" key="2">
    <source>
        <dbReference type="Proteomes" id="UP001057402"/>
    </source>
</evidence>
<proteinExistence type="predicted"/>
<dbReference type="EMBL" id="CM042890">
    <property type="protein sequence ID" value="KAI4310504.1"/>
    <property type="molecule type" value="Genomic_DNA"/>
</dbReference>
<gene>
    <name evidence="1" type="ORF">MLD38_035478</name>
</gene>
<protein>
    <submittedName>
        <fullName evidence="1">Uncharacterized protein</fullName>
    </submittedName>
</protein>